<dbReference type="RefSeq" id="WP_097798090.1">
    <property type="nucleotide sequence ID" value="NZ_CP025570.1"/>
</dbReference>
<protein>
    <submittedName>
        <fullName evidence="1">Uncharacterized protein</fullName>
    </submittedName>
</protein>
<dbReference type="KEGG" id="aji:C0Z10_00455"/>
<organism evidence="1 2">
    <name type="scientific">Acidipropionibacterium jensenii</name>
    <dbReference type="NCBI Taxonomy" id="1749"/>
    <lineage>
        <taxon>Bacteria</taxon>
        <taxon>Bacillati</taxon>
        <taxon>Actinomycetota</taxon>
        <taxon>Actinomycetes</taxon>
        <taxon>Propionibacteriales</taxon>
        <taxon>Propionibacteriaceae</taxon>
        <taxon>Acidipropionibacterium</taxon>
    </lineage>
</organism>
<name>A0A3Q9UNB7_9ACTN</name>
<proteinExistence type="predicted"/>
<evidence type="ECO:0000313" key="1">
    <source>
        <dbReference type="EMBL" id="AZZ38477.1"/>
    </source>
</evidence>
<dbReference type="AlphaFoldDB" id="A0A3Q9UNB7"/>
<dbReference type="EMBL" id="CP025570">
    <property type="protein sequence ID" value="AZZ38477.1"/>
    <property type="molecule type" value="Genomic_DNA"/>
</dbReference>
<gene>
    <name evidence="1" type="ORF">C0Z10_00455</name>
</gene>
<accession>A0A3Q9UNB7</accession>
<dbReference type="Proteomes" id="UP000285875">
    <property type="component" value="Chromosome"/>
</dbReference>
<reference evidence="2" key="1">
    <citation type="submission" date="2017-12" db="EMBL/GenBank/DDBJ databases">
        <title>Whole genome sequencing of Acidipropionibacterium jensenii strains JS279 and JS280.</title>
        <authorList>
            <person name="Deptula P."/>
            <person name="Laine P."/>
            <person name="Smolander O.-P."/>
            <person name="Paulin L."/>
            <person name="Auvinen P."/>
            <person name="Varmanen P."/>
        </authorList>
    </citation>
    <scope>NUCLEOTIDE SEQUENCE [LARGE SCALE GENOMIC DNA]</scope>
    <source>
        <strain evidence="2">JS280</strain>
    </source>
</reference>
<evidence type="ECO:0000313" key="2">
    <source>
        <dbReference type="Proteomes" id="UP000285875"/>
    </source>
</evidence>
<sequence length="296" mass="31799">MTQTLAPARPSSRTVLVTQEIRNYATSPLFLIGLVLLVALQVHRIGWARDSTEALTDAIAPAALIGLLGIMVMAGLTRRSDRAAEAAGATAVSESERTIALAWAVVVPVSVTVIWYLSTAWLILSRPPADWAVPSGPVTTSYVLSVVFAQSVMAAVGGPLLGLVIARWLRFRGAAALCTVLMVVVTMPLQGWFESTWRWHMVWPWTHWYGPLAFTAEGEPVHWVALPGSPQMWIVYLVLLCATGVAVALYHDPEGPRPRLRAGIAILLAAAVVALILTMVTGLPHAFHNPLIAAPA</sequence>